<sequence>MPSLLRLLAVQDPHRAALLPEAMKDTLKGRIAITVDLGASHG</sequence>
<reference evidence="2" key="1">
    <citation type="journal article" date="2019" name="Int. J. Syst. Evol. Microbiol.">
        <title>The Global Catalogue of Microorganisms (GCM) 10K type strain sequencing project: providing services to taxonomists for standard genome sequencing and annotation.</title>
        <authorList>
            <consortium name="The Broad Institute Genomics Platform"/>
            <consortium name="The Broad Institute Genome Sequencing Center for Infectious Disease"/>
            <person name="Wu L."/>
            <person name="Ma J."/>
        </authorList>
    </citation>
    <scope>NUCLEOTIDE SEQUENCE [LARGE SCALE GENOMIC DNA]</scope>
    <source>
        <strain evidence="2">JCM 12165</strain>
    </source>
</reference>
<organism evidence="1 2">
    <name type="scientific">Pseudonocardia aurantiaca</name>
    <dbReference type="NCBI Taxonomy" id="75290"/>
    <lineage>
        <taxon>Bacteria</taxon>
        <taxon>Bacillati</taxon>
        <taxon>Actinomycetota</taxon>
        <taxon>Actinomycetes</taxon>
        <taxon>Pseudonocardiales</taxon>
        <taxon>Pseudonocardiaceae</taxon>
        <taxon>Pseudonocardia</taxon>
    </lineage>
</organism>
<dbReference type="EMBL" id="JBHUCP010000012">
    <property type="protein sequence ID" value="MFD1531417.1"/>
    <property type="molecule type" value="Genomic_DNA"/>
</dbReference>
<dbReference type="Proteomes" id="UP001597145">
    <property type="component" value="Unassembled WGS sequence"/>
</dbReference>
<comment type="caution">
    <text evidence="1">The sequence shown here is derived from an EMBL/GenBank/DDBJ whole genome shotgun (WGS) entry which is preliminary data.</text>
</comment>
<name>A0ABW4FML9_9PSEU</name>
<evidence type="ECO:0000313" key="1">
    <source>
        <dbReference type="EMBL" id="MFD1531417.1"/>
    </source>
</evidence>
<proteinExistence type="predicted"/>
<evidence type="ECO:0000313" key="2">
    <source>
        <dbReference type="Proteomes" id="UP001597145"/>
    </source>
</evidence>
<gene>
    <name evidence="1" type="ORF">ACFSCY_18420</name>
</gene>
<accession>A0ABW4FML9</accession>
<keyword evidence="2" id="KW-1185">Reference proteome</keyword>
<protein>
    <submittedName>
        <fullName evidence="1">Uncharacterized protein</fullName>
    </submittedName>
</protein>
<dbReference type="RefSeq" id="WP_343979125.1">
    <property type="nucleotide sequence ID" value="NZ_BAAAJG010000010.1"/>
</dbReference>